<evidence type="ECO:0000256" key="3">
    <source>
        <dbReference type="ARBA" id="ARBA00012462"/>
    </source>
</evidence>
<dbReference type="Pfam" id="PF21316">
    <property type="entry name" value="TPPII_GBD"/>
    <property type="match status" value="1"/>
</dbReference>
<dbReference type="PRINTS" id="PR00723">
    <property type="entry name" value="SUBTILISIN"/>
</dbReference>
<dbReference type="InterPro" id="IPR034051">
    <property type="entry name" value="TPP_II_domain"/>
</dbReference>
<evidence type="ECO:0000256" key="10">
    <source>
        <dbReference type="SAM" id="MobiDB-lite"/>
    </source>
</evidence>
<sequence length="1491" mass="163208">MFSFTDKSSFQGHKYLPHLFLDIPCSISQIIYSAPARLPLANHRLPAYPYHARGFLQALGTVSIAALLCSGTAVLPFSIPRTHRPIIIIVSHGFHADPAIELNIRNPLIKNKQTPKSVGKSVKEASLHLMWLGSCAGSATAAALHKPVAHLRPLLRVSACCSTPAPLHANAHPTVAAGPTRGPGPSAGVAPTAMPSSSSAPTTPPPAEETTAAAAASGFRLTEPSFLESLMPKKETGVDRFLAAHPEYDGRGSLIAIFDSGVDPAAAGLQKTSDGKPKILDVIDCTGSGDVDTSKVVKADADGAIVGASGARLSVNPSWKNPSQEWRVGCKLVYELFTDTLISRLKKERKKKWDEENQEAISGALKQLNEFEKKHSKPYDAKLKKSQEDLQNRLDCLRKQADGFDDRGPVIDVVVWHDGDVWRVAVDTQGLEDKKDSGKLADFVPLTNYRIERKFGIFSKLDACSFVANVYDDGNLVSIVTDCSPHATHVAGIAAAFHPEEPVLNGVAPGAQLISCRIGDTRLGSMETGTGLVRALIAAVEHKCDLINMSYGEPALLPDYGRFIDIVNEVVDKHRIIFISSAGNNGPALNTVGAPGGTSSSIIGIGAYVSPAMAAGAHCVVQPPSEGMEYTWSSRGPTADGDLGVSISAPGGAVAPVPTWTLQSRMLMNGTSMSSPSACGGVALLVSAMKAEGIPVSPYTVRKAIENTASSISDAPEEKLTTGHGLLQVDRAYEYARQAKKLPLVSYRISISQVGKSIPKLRGIYLRGSNSCQQTSEWTVQLNPKFHDDASNLEQLVPFEECLQLHSTDSSVINIPEYILLTNNGRSFNIVVNPVNISSGLHYYEVYGMDCRAPWRGPIFRVPITIIKPIALSGEPPVLSLSKLYFKSGHIERRFITVPIGASWAEVTMRTSAFDTPRRFFLDTVQMCPLKRPIKWESVVTFSSPSIKNFSFPVEGGLTLELSIAQFWSSGNASHEPTCVDFEIVFHGIFIDQKVIALDGSESPMRIVARSLLASERLVPVATLNKIKIPYRPVDSNFCPLPTSRDRLPSGKQIIALTLTYKFKLEDGAEVKPHLPLLNNRIYDNKFESQFYRISDSNKCVYSSGDVYPSYVKLPKGEYTLQLYIRHENVQILEKLKQLVLFIERKLEKKDCIQLSFYSEPDGPIIGNAAFKSSVLVPGEPEAFYVGPPSREKLPKGAPPGSVLVGSITYGIVSSFNKKDEQHAPASYSILCIIPPSKVDDTKEKGVSVETKKSISERLNDEVRDTKIKFLSGLKQDNEDNKSAWTELVASLKSEYPKYTPLLAKILECVLQESTSDDKISHHKEVIVAADEVVDSIDKEQLAKLLSLKPDPEDEESQKTKRKMEETRDQLADALYQKGLALAEIESLKPDESTEASAKDVFEENYKELIKWVDAKSTKYGTLTVLRERRCGRCGTALKVLNDMIQEDSEQPKKKLYDLKIQLIEEIGWAHVSAYEKQWMHVRFPPSLPPF</sequence>
<dbReference type="SUPFAM" id="SSF52743">
    <property type="entry name" value="Subtilisin-like"/>
    <property type="match status" value="1"/>
</dbReference>
<dbReference type="CDD" id="cd04857">
    <property type="entry name" value="Peptidases_S8_Tripeptidyl_Aminopeptidase_II"/>
    <property type="match status" value="1"/>
</dbReference>
<keyword evidence="9" id="KW-0175">Coiled coil</keyword>
<dbReference type="PROSITE" id="PS00138">
    <property type="entry name" value="SUBTILASE_SER"/>
    <property type="match status" value="1"/>
</dbReference>
<dbReference type="InterPro" id="IPR048383">
    <property type="entry name" value="TPPII_Ig-like-1"/>
</dbReference>
<comment type="catalytic activity">
    <reaction evidence="1">
        <text>Release of an N-terminal tripeptide from a polypeptide.</text>
        <dbReference type="EC" id="3.4.14.10"/>
    </reaction>
</comment>
<evidence type="ECO:0000256" key="2">
    <source>
        <dbReference type="ARBA" id="ARBA00011073"/>
    </source>
</evidence>
<evidence type="ECO:0000256" key="5">
    <source>
        <dbReference type="ARBA" id="ARBA00022670"/>
    </source>
</evidence>
<dbReference type="SMR" id="A0A3B6QIX7"/>
<evidence type="ECO:0000259" key="14">
    <source>
        <dbReference type="Pfam" id="PF21316"/>
    </source>
</evidence>
<dbReference type="Gene3D" id="6.10.250.3080">
    <property type="match status" value="1"/>
</dbReference>
<keyword evidence="6 8" id="KW-0378">Hydrolase</keyword>
<feature type="active site" description="Charge relay system" evidence="8">
    <location>
        <position position="259"/>
    </location>
</feature>
<keyword evidence="16" id="KW-1185">Reference proteome</keyword>
<dbReference type="InterPro" id="IPR023828">
    <property type="entry name" value="Peptidase_S8_Ser-AS"/>
</dbReference>
<dbReference type="InterPro" id="IPR050131">
    <property type="entry name" value="Peptidase_S8_subtilisin-like"/>
</dbReference>
<dbReference type="Gramene" id="TraesCS6D03G0559800.4">
    <property type="protein sequence ID" value="TraesCS6D03G0559800.4.CDS"/>
    <property type="gene ID" value="TraesCS6D03G0559800"/>
</dbReference>
<evidence type="ECO:0000256" key="9">
    <source>
        <dbReference type="SAM" id="Coils"/>
    </source>
</evidence>
<accession>A0A3B6QIX7</accession>
<feature type="domain" description="Peptidase S8/S53" evidence="11">
    <location>
        <begin position="250"/>
        <end position="715"/>
    </location>
</feature>
<evidence type="ECO:0000256" key="1">
    <source>
        <dbReference type="ARBA" id="ARBA00001910"/>
    </source>
</evidence>
<dbReference type="PANTHER" id="PTHR43806:SF14">
    <property type="entry name" value="TRIPEPTIDYL-PEPTIDASE 2"/>
    <property type="match status" value="1"/>
</dbReference>
<evidence type="ECO:0000256" key="8">
    <source>
        <dbReference type="PROSITE-ProRule" id="PRU01240"/>
    </source>
</evidence>
<dbReference type="InterPro" id="IPR036852">
    <property type="entry name" value="Peptidase_S8/S53_dom_sf"/>
</dbReference>
<dbReference type="InterPro" id="IPR046939">
    <property type="entry name" value="TPPII_C_sf"/>
</dbReference>
<proteinExistence type="inferred from homology"/>
<feature type="region of interest" description="Disordered" evidence="10">
    <location>
        <begin position="1346"/>
        <end position="1367"/>
    </location>
</feature>
<dbReference type="GO" id="GO:0006508">
    <property type="term" value="P:proteolysis"/>
    <property type="evidence" value="ECO:0007669"/>
    <property type="project" value="UniProtKB-KW"/>
</dbReference>
<dbReference type="InterPro" id="IPR046940">
    <property type="entry name" value="TPPII_Ig-like_sf"/>
</dbReference>
<name>A0A3B6QIX7_WHEAT</name>
<dbReference type="STRING" id="4565.A0A3B6QIX7"/>
<dbReference type="PROSITE" id="PS51892">
    <property type="entry name" value="SUBTILASE"/>
    <property type="match status" value="1"/>
</dbReference>
<dbReference type="Pfam" id="PF12580">
    <property type="entry name" value="TPPII"/>
    <property type="match status" value="1"/>
</dbReference>
<reference evidence="15" key="1">
    <citation type="submission" date="2018-08" db="EMBL/GenBank/DDBJ databases">
        <authorList>
            <person name="Rossello M."/>
        </authorList>
    </citation>
    <scope>NUCLEOTIDE SEQUENCE [LARGE SCALE GENOMIC DNA]</scope>
    <source>
        <strain evidence="15">cv. Chinese Spring</strain>
    </source>
</reference>
<feature type="coiled-coil region" evidence="9">
    <location>
        <begin position="380"/>
        <end position="407"/>
    </location>
</feature>
<evidence type="ECO:0000256" key="7">
    <source>
        <dbReference type="ARBA" id="ARBA00022825"/>
    </source>
</evidence>
<evidence type="ECO:0000313" key="15">
    <source>
        <dbReference type="EnsemblPlants" id="TraesCS6D02G228700.4"/>
    </source>
</evidence>
<keyword evidence="4" id="KW-0031">Aminopeptidase</keyword>
<feature type="compositionally biased region" description="Low complexity" evidence="10">
    <location>
        <begin position="190"/>
        <end position="201"/>
    </location>
</feature>
<gene>
    <name evidence="15" type="primary">LOC123145014</name>
</gene>
<organism evidence="15">
    <name type="scientific">Triticum aestivum</name>
    <name type="common">Wheat</name>
    <dbReference type="NCBI Taxonomy" id="4565"/>
    <lineage>
        <taxon>Eukaryota</taxon>
        <taxon>Viridiplantae</taxon>
        <taxon>Streptophyta</taxon>
        <taxon>Embryophyta</taxon>
        <taxon>Tracheophyta</taxon>
        <taxon>Spermatophyta</taxon>
        <taxon>Magnoliopsida</taxon>
        <taxon>Liliopsida</taxon>
        <taxon>Poales</taxon>
        <taxon>Poaceae</taxon>
        <taxon>BOP clade</taxon>
        <taxon>Pooideae</taxon>
        <taxon>Triticodae</taxon>
        <taxon>Triticeae</taxon>
        <taxon>Triticinae</taxon>
        <taxon>Triticum</taxon>
    </lineage>
</organism>
<evidence type="ECO:0000256" key="6">
    <source>
        <dbReference type="ARBA" id="ARBA00022801"/>
    </source>
</evidence>
<feature type="active site" description="Charge relay system" evidence="8">
    <location>
        <position position="486"/>
    </location>
</feature>
<dbReference type="Gene3D" id="2.60.40.3170">
    <property type="match status" value="1"/>
</dbReference>
<dbReference type="Gene3D" id="3.40.50.200">
    <property type="entry name" value="Peptidase S8/S53 domain"/>
    <property type="match status" value="2"/>
</dbReference>
<dbReference type="Pfam" id="PF21223">
    <property type="entry name" value="TPPII_Ig-like-1"/>
    <property type="match status" value="1"/>
</dbReference>
<dbReference type="GO" id="GO:0008240">
    <property type="term" value="F:tripeptidyl-peptidase activity"/>
    <property type="evidence" value="ECO:0000318"/>
    <property type="project" value="GO_Central"/>
</dbReference>
<feature type="region of interest" description="Disordered" evidence="10">
    <location>
        <begin position="172"/>
        <end position="214"/>
    </location>
</feature>
<dbReference type="Proteomes" id="UP000019116">
    <property type="component" value="Chromosome 6D"/>
</dbReference>
<keyword evidence="5 8" id="KW-0645">Protease</keyword>
<feature type="domain" description="Tripeptidyl-peptidase II first Ig-like" evidence="13">
    <location>
        <begin position="760"/>
        <end position="867"/>
    </location>
</feature>
<feature type="domain" description="Tripeptidyl peptidase II second Ig-like" evidence="12">
    <location>
        <begin position="1012"/>
        <end position="1198"/>
    </location>
</feature>
<dbReference type="GO" id="GO:0005829">
    <property type="term" value="C:cytosol"/>
    <property type="evidence" value="ECO:0000318"/>
    <property type="project" value="GO_Central"/>
</dbReference>
<evidence type="ECO:0000259" key="11">
    <source>
        <dbReference type="Pfam" id="PF00082"/>
    </source>
</evidence>
<dbReference type="InterPro" id="IPR048384">
    <property type="entry name" value="TPPII_GBD"/>
</dbReference>
<dbReference type="FunFam" id="2.60.40.3170:FF:000002">
    <property type="entry name" value="Tripeptidyl-peptidase 2"/>
    <property type="match status" value="1"/>
</dbReference>
<evidence type="ECO:0000259" key="12">
    <source>
        <dbReference type="Pfam" id="PF12580"/>
    </source>
</evidence>
<dbReference type="GO" id="GO:0004252">
    <property type="term" value="F:serine-type endopeptidase activity"/>
    <property type="evidence" value="ECO:0007669"/>
    <property type="project" value="UniProtKB-UniRule"/>
</dbReference>
<dbReference type="PANTHER" id="PTHR43806">
    <property type="entry name" value="PEPTIDASE S8"/>
    <property type="match status" value="1"/>
</dbReference>
<feature type="active site" description="Charge relay system" evidence="8">
    <location>
        <position position="672"/>
    </location>
</feature>
<comment type="similarity">
    <text evidence="2 8">Belongs to the peptidase S8 family.</text>
</comment>
<evidence type="ECO:0000256" key="4">
    <source>
        <dbReference type="ARBA" id="ARBA00022438"/>
    </source>
</evidence>
<dbReference type="InterPro" id="IPR022229">
    <property type="entry name" value="TPPII_Ig-like-2"/>
</dbReference>
<dbReference type="Pfam" id="PF00082">
    <property type="entry name" value="Peptidase_S8"/>
    <property type="match status" value="1"/>
</dbReference>
<dbReference type="InterPro" id="IPR000209">
    <property type="entry name" value="Peptidase_S8/S53_dom"/>
</dbReference>
<feature type="domain" description="Tripeptidyl-peptidase II galactose-binding" evidence="14">
    <location>
        <begin position="886"/>
        <end position="970"/>
    </location>
</feature>
<reference evidence="15" key="2">
    <citation type="submission" date="2018-10" db="UniProtKB">
        <authorList>
            <consortium name="EnsemblPlants"/>
        </authorList>
    </citation>
    <scope>IDENTIFICATION</scope>
</reference>
<dbReference type="Gene3D" id="1.25.40.710">
    <property type="match status" value="1"/>
</dbReference>
<dbReference type="FunFam" id="1.25.40.710:FF:000002">
    <property type="entry name" value="Tripeptidyl-peptidase 2"/>
    <property type="match status" value="1"/>
</dbReference>
<keyword evidence="7 8" id="KW-0720">Serine protease</keyword>
<protein>
    <recommendedName>
        <fullName evidence="3">tripeptidyl-peptidase II</fullName>
        <ecNumber evidence="3">3.4.14.10</ecNumber>
    </recommendedName>
</protein>
<evidence type="ECO:0000313" key="16">
    <source>
        <dbReference type="Proteomes" id="UP000019116"/>
    </source>
</evidence>
<dbReference type="EnsemblPlants" id="TraesCS6D02G228700.4">
    <property type="protein sequence ID" value="TraesCS6D02G228700.4"/>
    <property type="gene ID" value="TraesCS6D02G228700"/>
</dbReference>
<dbReference type="FunFam" id="3.40.50.200:FF:000013">
    <property type="entry name" value="Tripeptidyl-peptidase 2 homolog"/>
    <property type="match status" value="1"/>
</dbReference>
<dbReference type="InterPro" id="IPR015500">
    <property type="entry name" value="Peptidase_S8_subtilisin-rel"/>
</dbReference>
<dbReference type="Gramene" id="TraesCS6D02G228700.4">
    <property type="protein sequence ID" value="TraesCS6D02G228700.4"/>
    <property type="gene ID" value="TraesCS6D02G228700"/>
</dbReference>
<dbReference type="GO" id="GO:0004177">
    <property type="term" value="F:aminopeptidase activity"/>
    <property type="evidence" value="ECO:0007669"/>
    <property type="project" value="UniProtKB-KW"/>
</dbReference>
<dbReference type="EC" id="3.4.14.10" evidence="3"/>
<evidence type="ECO:0000259" key="13">
    <source>
        <dbReference type="Pfam" id="PF21223"/>
    </source>
</evidence>
<feature type="compositionally biased region" description="Basic and acidic residues" evidence="10">
    <location>
        <begin position="1357"/>
        <end position="1367"/>
    </location>
</feature>